<reference evidence="1 2" key="1">
    <citation type="submission" date="2023-07" db="EMBL/GenBank/DDBJ databases">
        <title>Genomic Encyclopedia of Type Strains, Phase IV (KMG-IV): sequencing the most valuable type-strain genomes for metagenomic binning, comparative biology and taxonomic classification.</title>
        <authorList>
            <person name="Goeker M."/>
        </authorList>
    </citation>
    <scope>NUCLEOTIDE SEQUENCE [LARGE SCALE GENOMIC DNA]</scope>
    <source>
        <strain evidence="1 2">DSM 19154</strain>
    </source>
</reference>
<evidence type="ECO:0000313" key="2">
    <source>
        <dbReference type="Proteomes" id="UP001225034"/>
    </source>
</evidence>
<evidence type="ECO:0000313" key="1">
    <source>
        <dbReference type="EMBL" id="MDQ0207427.1"/>
    </source>
</evidence>
<gene>
    <name evidence="1" type="ORF">J2S05_002228</name>
</gene>
<comment type="caution">
    <text evidence="1">The sequence shown here is derived from an EMBL/GenBank/DDBJ whole genome shotgun (WGS) entry which is preliminary data.</text>
</comment>
<protein>
    <submittedName>
        <fullName evidence="1">Uncharacterized protein</fullName>
    </submittedName>
</protein>
<proteinExistence type="predicted"/>
<dbReference type="EMBL" id="JAUSUA010000003">
    <property type="protein sequence ID" value="MDQ0207427.1"/>
    <property type="molecule type" value="Genomic_DNA"/>
</dbReference>
<dbReference type="RefSeq" id="WP_306982735.1">
    <property type="nucleotide sequence ID" value="NZ_JAUSUA010000003.1"/>
</dbReference>
<sequence>MKVKTIELYIGPSIDLDVAVGKDYIEPSIGFDGLIYFLRPLDEEAYNEFILKEHPIQKPCDFEVVILKGEHTEILTVKDQMQPYRYVQPLPNHRFLLVNARSTYDGNGTFVKNAKVLKREGNELKTVREFLMGDGISHVYTTEMGTIWTGYFDEGVFGNMGWGDPDAKEPRDPVGMSGVIKWNLKGEKLFENTQADIADCYAMNVISDHEVWFYYYDVFKLAHLKNGVFKEFDPNFESSNDFIVNDTHVLMRVDHIFQLYEIQGDHLKLVARIHLVNEHEKKMGVANSTIDVRGNRLIFLSRHYLYDVTLDEIVELAKEMLEDE</sequence>
<organism evidence="1 2">
    <name type="scientific">Alkalicoccobacillus murimartini</name>
    <dbReference type="NCBI Taxonomy" id="171685"/>
    <lineage>
        <taxon>Bacteria</taxon>
        <taxon>Bacillati</taxon>
        <taxon>Bacillota</taxon>
        <taxon>Bacilli</taxon>
        <taxon>Bacillales</taxon>
        <taxon>Bacillaceae</taxon>
        <taxon>Alkalicoccobacillus</taxon>
    </lineage>
</organism>
<dbReference type="Proteomes" id="UP001225034">
    <property type="component" value="Unassembled WGS sequence"/>
</dbReference>
<accession>A0ABT9YHT0</accession>
<name>A0ABT9YHT0_9BACI</name>
<keyword evidence="2" id="KW-1185">Reference proteome</keyword>